<dbReference type="HOGENOM" id="CLU_039490_0_0_4"/>
<dbReference type="RefSeq" id="WP_009207386.1">
    <property type="nucleotide sequence ID" value="NC_022357.1"/>
</dbReference>
<feature type="transmembrane region" description="Helical" evidence="5">
    <location>
        <begin position="26"/>
        <end position="49"/>
    </location>
</feature>
<dbReference type="InterPro" id="IPR006189">
    <property type="entry name" value="CHASE_dom"/>
</dbReference>
<reference evidence="8 9" key="1">
    <citation type="journal article" date="2012" name="Appl. Environ. Microbiol.">
        <title>Draft genome sequence of a psychrotolerant sulfur-oxidizing bacterium, Sulfuricella denitrificans skB26, and proteomic insights into cold adaptation.</title>
        <authorList>
            <person name="Watanabe T."/>
            <person name="Kojima H."/>
            <person name="Fukui M."/>
        </authorList>
    </citation>
    <scope>NUCLEOTIDE SEQUENCE [LARGE SCALE GENOMIC DNA]</scope>
    <source>
        <strain evidence="9">skB26</strain>
    </source>
</reference>
<dbReference type="SMART" id="SM00267">
    <property type="entry name" value="GGDEF"/>
    <property type="match status" value="1"/>
</dbReference>
<dbReference type="GO" id="GO:0016020">
    <property type="term" value="C:membrane"/>
    <property type="evidence" value="ECO:0007669"/>
    <property type="project" value="UniProtKB-SubCell"/>
</dbReference>
<dbReference type="CDD" id="cd01949">
    <property type="entry name" value="GGDEF"/>
    <property type="match status" value="1"/>
</dbReference>
<dbReference type="STRING" id="1163617.SCD_n02854"/>
<dbReference type="SUPFAM" id="SSF55073">
    <property type="entry name" value="Nucleotide cyclase"/>
    <property type="match status" value="1"/>
</dbReference>
<dbReference type="PANTHER" id="PTHR46663:SF2">
    <property type="entry name" value="GGDEF DOMAIN-CONTAINING PROTEIN"/>
    <property type="match status" value="1"/>
</dbReference>
<dbReference type="Pfam" id="PF03924">
    <property type="entry name" value="CHASE"/>
    <property type="match status" value="1"/>
</dbReference>
<evidence type="ECO:0000256" key="3">
    <source>
        <dbReference type="ARBA" id="ARBA00022989"/>
    </source>
</evidence>
<keyword evidence="9" id="KW-1185">Reference proteome</keyword>
<evidence type="ECO:0000259" key="6">
    <source>
        <dbReference type="PROSITE" id="PS50839"/>
    </source>
</evidence>
<keyword evidence="2 5" id="KW-0812">Transmembrane</keyword>
<dbReference type="InterPro" id="IPR042240">
    <property type="entry name" value="CHASE_sf"/>
</dbReference>
<evidence type="ECO:0000256" key="5">
    <source>
        <dbReference type="SAM" id="Phobius"/>
    </source>
</evidence>
<feature type="domain" description="CHASE" evidence="6">
    <location>
        <begin position="163"/>
        <end position="226"/>
    </location>
</feature>
<dbReference type="KEGG" id="sdr:SCD_n02854"/>
<dbReference type="NCBIfam" id="TIGR00254">
    <property type="entry name" value="GGDEF"/>
    <property type="match status" value="1"/>
</dbReference>
<keyword evidence="4 5" id="KW-0472">Membrane</keyword>
<dbReference type="PANTHER" id="PTHR46663">
    <property type="entry name" value="DIGUANYLATE CYCLASE DGCT-RELATED"/>
    <property type="match status" value="1"/>
</dbReference>
<dbReference type="Gene3D" id="3.30.450.350">
    <property type="entry name" value="CHASE domain"/>
    <property type="match status" value="1"/>
</dbReference>
<feature type="domain" description="GGDEF" evidence="7">
    <location>
        <begin position="401"/>
        <end position="532"/>
    </location>
</feature>
<dbReference type="FunFam" id="3.30.70.270:FF:000001">
    <property type="entry name" value="Diguanylate cyclase domain protein"/>
    <property type="match status" value="1"/>
</dbReference>
<evidence type="ECO:0000256" key="4">
    <source>
        <dbReference type="ARBA" id="ARBA00023136"/>
    </source>
</evidence>
<dbReference type="EMBL" id="AP013066">
    <property type="protein sequence ID" value="BAN36653.1"/>
    <property type="molecule type" value="Genomic_DNA"/>
</dbReference>
<dbReference type="eggNOG" id="COG3614">
    <property type="taxonomic scope" value="Bacteria"/>
</dbReference>
<evidence type="ECO:0000313" key="8">
    <source>
        <dbReference type="EMBL" id="BAN36653.1"/>
    </source>
</evidence>
<evidence type="ECO:0000256" key="2">
    <source>
        <dbReference type="ARBA" id="ARBA00022692"/>
    </source>
</evidence>
<gene>
    <name evidence="8" type="ORF">SCD_n02854</name>
</gene>
<keyword evidence="3 5" id="KW-1133">Transmembrane helix</keyword>
<dbReference type="SMART" id="SM01079">
    <property type="entry name" value="CHASE"/>
    <property type="match status" value="1"/>
</dbReference>
<dbReference type="AlphaFoldDB" id="S6ADQ4"/>
<name>S6ADQ4_SULDS</name>
<comment type="subcellular location">
    <subcellularLocation>
        <location evidence="1">Membrane</location>
    </subcellularLocation>
</comment>
<evidence type="ECO:0000313" key="9">
    <source>
        <dbReference type="Proteomes" id="UP000015559"/>
    </source>
</evidence>
<protein>
    <recommendedName>
        <fullName evidence="10">Diguanylate cyclase</fullName>
    </recommendedName>
</protein>
<evidence type="ECO:0000256" key="1">
    <source>
        <dbReference type="ARBA" id="ARBA00004370"/>
    </source>
</evidence>
<evidence type="ECO:0008006" key="10">
    <source>
        <dbReference type="Google" id="ProtNLM"/>
    </source>
</evidence>
<dbReference type="GO" id="GO:0007165">
    <property type="term" value="P:signal transduction"/>
    <property type="evidence" value="ECO:0007669"/>
    <property type="project" value="UniProtKB-ARBA"/>
</dbReference>
<dbReference type="Gene3D" id="3.30.70.270">
    <property type="match status" value="1"/>
</dbReference>
<dbReference type="OrthoDB" id="9813903at2"/>
<dbReference type="eggNOG" id="COG2199">
    <property type="taxonomic scope" value="Bacteria"/>
</dbReference>
<dbReference type="GO" id="GO:0003824">
    <property type="term" value="F:catalytic activity"/>
    <property type="evidence" value="ECO:0007669"/>
    <property type="project" value="UniProtKB-ARBA"/>
</dbReference>
<dbReference type="Pfam" id="PF00990">
    <property type="entry name" value="GGDEF"/>
    <property type="match status" value="1"/>
</dbReference>
<organism evidence="8 9">
    <name type="scientific">Sulfuricella denitrificans (strain DSM 22764 / NBRC 105220 / skB26)</name>
    <dbReference type="NCBI Taxonomy" id="1163617"/>
    <lineage>
        <taxon>Bacteria</taxon>
        <taxon>Pseudomonadati</taxon>
        <taxon>Pseudomonadota</taxon>
        <taxon>Betaproteobacteria</taxon>
        <taxon>Nitrosomonadales</taxon>
        <taxon>Sulfuricellaceae</taxon>
        <taxon>Sulfuricella</taxon>
    </lineage>
</organism>
<dbReference type="InterPro" id="IPR029787">
    <property type="entry name" value="Nucleotide_cyclase"/>
</dbReference>
<evidence type="ECO:0000259" key="7">
    <source>
        <dbReference type="PROSITE" id="PS50887"/>
    </source>
</evidence>
<dbReference type="Proteomes" id="UP000015559">
    <property type="component" value="Chromosome"/>
</dbReference>
<dbReference type="PROSITE" id="PS50887">
    <property type="entry name" value="GGDEF"/>
    <property type="match status" value="1"/>
</dbReference>
<proteinExistence type="predicted"/>
<dbReference type="InterPro" id="IPR043128">
    <property type="entry name" value="Rev_trsase/Diguanyl_cyclase"/>
</dbReference>
<accession>S6ADQ4</accession>
<dbReference type="InterPro" id="IPR052163">
    <property type="entry name" value="DGC-Regulatory_Protein"/>
</dbReference>
<sequence length="542" mass="60890">MPSHKKDPLTTEDKLSLSGCVVRKNMGVYFSLFGAWFFLASFITASSIANDLRSAQLKFLEYANSLYSEIDNRVQTNEAALEGITAFLGVSGTLNNGAPISHYAQLVRARHPQIAQIEVIESVAHKNLPRFIAEKRASGLPEFQIRSFSYDSGRSWQGTNDKPWYYPIVFMEPMPHESRGTLGLDMDSVPFLRRAMSASARQGHTVATHPFRLVEGDWAYVMFRPVVPLHASDAKSGDEKHLFASLVIKTKSILPPLKADTPGLLVRLYHADFPANNPEGELINFERQGRSNLETFLFPRLHYERKLEAQSQPFILLAEQQLGWPALDFRQLTAILVITLLLLGYLLRFMLAHRRSELERCQTESRFAYLATHDALTGLANRNLFMDRLKHAMARAHRSDTRLALLYLDLDKFKQINDTYGHGVGDQLLKMVAERIGDSVREDDTVARLSGDEFVVILETITTHQGASTAAEVISDRLAQPFHINGETLNIDVSVGTAIYPDDSEDIEKLIKIADEAMYAVKGKDRSPPLSGQLSFEELKNL</sequence>
<dbReference type="InterPro" id="IPR000160">
    <property type="entry name" value="GGDEF_dom"/>
</dbReference>
<dbReference type="PROSITE" id="PS50839">
    <property type="entry name" value="CHASE"/>
    <property type="match status" value="1"/>
</dbReference>
<feature type="transmembrane region" description="Helical" evidence="5">
    <location>
        <begin position="332"/>
        <end position="351"/>
    </location>
</feature>